<dbReference type="EMBL" id="CAJOBF010006313">
    <property type="protein sequence ID" value="CAF4202882.1"/>
    <property type="molecule type" value="Genomic_DNA"/>
</dbReference>
<comment type="caution">
    <text evidence="2">The sequence shown here is derived from an EMBL/GenBank/DDBJ whole genome shotgun (WGS) entry which is preliminary data.</text>
</comment>
<dbReference type="InterPro" id="IPR000719">
    <property type="entry name" value="Prot_kinase_dom"/>
</dbReference>
<dbReference type="SUPFAM" id="SSF56112">
    <property type="entry name" value="Protein kinase-like (PK-like)"/>
    <property type="match status" value="2"/>
</dbReference>
<protein>
    <recommendedName>
        <fullName evidence="1">Protein kinase domain-containing protein</fullName>
    </recommendedName>
</protein>
<gene>
    <name evidence="3" type="ORF">UXM345_LOCUS28107</name>
    <name evidence="2" type="ORF">XDN619_LOCUS12006</name>
</gene>
<name>A0A816QZF3_9BILA</name>
<dbReference type="Pfam" id="PF00069">
    <property type="entry name" value="Pkinase"/>
    <property type="match status" value="1"/>
</dbReference>
<reference evidence="2" key="1">
    <citation type="submission" date="2021-02" db="EMBL/GenBank/DDBJ databases">
        <authorList>
            <person name="Nowell W R."/>
        </authorList>
    </citation>
    <scope>NUCLEOTIDE SEQUENCE</scope>
</reference>
<dbReference type="GO" id="GO:0004672">
    <property type="term" value="F:protein kinase activity"/>
    <property type="evidence" value="ECO:0007669"/>
    <property type="project" value="InterPro"/>
</dbReference>
<dbReference type="Proteomes" id="UP000663887">
    <property type="component" value="Unassembled WGS sequence"/>
</dbReference>
<proteinExistence type="predicted"/>
<dbReference type="InterPro" id="IPR008266">
    <property type="entry name" value="Tyr_kinase_AS"/>
</dbReference>
<dbReference type="PROSITE" id="PS00109">
    <property type="entry name" value="PROTEIN_KINASE_TYR"/>
    <property type="match status" value="1"/>
</dbReference>
<evidence type="ECO:0000259" key="1">
    <source>
        <dbReference type="PROSITE" id="PS50011"/>
    </source>
</evidence>
<dbReference type="EMBL" id="CAJNRG010004693">
    <property type="protein sequence ID" value="CAF2068131.1"/>
    <property type="molecule type" value="Genomic_DNA"/>
</dbReference>
<evidence type="ECO:0000313" key="4">
    <source>
        <dbReference type="Proteomes" id="UP000663887"/>
    </source>
</evidence>
<evidence type="ECO:0000313" key="2">
    <source>
        <dbReference type="EMBL" id="CAF2068131.1"/>
    </source>
</evidence>
<dbReference type="GO" id="GO:0005524">
    <property type="term" value="F:ATP binding"/>
    <property type="evidence" value="ECO:0007669"/>
    <property type="project" value="InterPro"/>
</dbReference>
<accession>A0A816QZF3</accession>
<dbReference type="Pfam" id="PF20713">
    <property type="entry name" value="DUF6826"/>
    <property type="match status" value="1"/>
</dbReference>
<evidence type="ECO:0000313" key="3">
    <source>
        <dbReference type="EMBL" id="CAF4202882.1"/>
    </source>
</evidence>
<feature type="domain" description="Protein kinase" evidence="1">
    <location>
        <begin position="157"/>
        <end position="448"/>
    </location>
</feature>
<dbReference type="PROSITE" id="PS50011">
    <property type="entry name" value="PROTEIN_KINASE_DOM"/>
    <property type="match status" value="1"/>
</dbReference>
<dbReference type="InterPro" id="IPR049229">
    <property type="entry name" value="DUF6826"/>
</dbReference>
<dbReference type="InterPro" id="IPR011009">
    <property type="entry name" value="Kinase-like_dom_sf"/>
</dbReference>
<sequence length="448" mass="53111">MMDGNDNNQPATRIIPQSEFELQYLLGCKRIHEEQETERKRIHEEQETIRENKKIEEEQETERMKIKHTQSSISNDILWSSHQDFYDNKVDGNLYGFEIDWISSNDNDYFNDAIKSYIKDYLNQLSSPKRVFEANLQKHFNYLIANLLNAFDDSTVLQYKDTVGSSYLESKYSPDCTFIFKNINAGINCLQDFAVCLGELKCSNKDITERRFIGQLLQYLSVLLKKQARPKIYGFLLNNEYIKFYYVERRPNSSDYNYYQSNYLIFKNELEKLESLSLIQSKKFIDIIEYLYDSNIIHRDIRPENLMVNKTCNHLKLIDFGFATTLEDNENTIELEIAGVVSFGGLQFLKSYLQELTATTDYINYNYERTFDLQCALNVVMYMKDYKIANEFKLLKHLPLLERVAGFYKFWLNLKQNNEYYNDLINLIENVSNSSDFEPVKRRIKILF</sequence>
<dbReference type="Gene3D" id="1.10.510.10">
    <property type="entry name" value="Transferase(Phosphotransferase) domain 1"/>
    <property type="match status" value="1"/>
</dbReference>
<organism evidence="2 4">
    <name type="scientific">Rotaria magnacalcarata</name>
    <dbReference type="NCBI Taxonomy" id="392030"/>
    <lineage>
        <taxon>Eukaryota</taxon>
        <taxon>Metazoa</taxon>
        <taxon>Spiralia</taxon>
        <taxon>Gnathifera</taxon>
        <taxon>Rotifera</taxon>
        <taxon>Eurotatoria</taxon>
        <taxon>Bdelloidea</taxon>
        <taxon>Philodinida</taxon>
        <taxon>Philodinidae</taxon>
        <taxon>Rotaria</taxon>
    </lineage>
</organism>
<dbReference type="Proteomes" id="UP000663842">
    <property type="component" value="Unassembled WGS sequence"/>
</dbReference>
<dbReference type="AlphaFoldDB" id="A0A816QZF3"/>